<sequence>MINDLVIYAARIPNLSEQDIFWYAAALLAERQKKITSYRQRNDRLRSLTAGLLLRQALENDCDIAIGDTNLLLTDYGKPYLAGRPNVNFNISHSGDWVVCAVDKQPVGIDIEKIEVPVDLKLVKHFFSQQEYADISSLHVQEQATRFFQVWTHKESYVKALGIGLYMPLNSFTVGISDNDYSVLVDEGKQLWFLKEYEVDKDYVLTVCAAHNLFPPTVTIRDVLESNKRLVV</sequence>
<organism evidence="8 9">
    <name type="scientific">Sporomusa silvacetica DSM 10669</name>
    <dbReference type="NCBI Taxonomy" id="1123289"/>
    <lineage>
        <taxon>Bacteria</taxon>
        <taxon>Bacillati</taxon>
        <taxon>Bacillota</taxon>
        <taxon>Negativicutes</taxon>
        <taxon>Selenomonadales</taxon>
        <taxon>Sporomusaceae</taxon>
        <taxon>Sporomusa</taxon>
    </lineage>
</organism>
<keyword evidence="4" id="KW-0479">Metal-binding</keyword>
<keyword evidence="9" id="KW-1185">Reference proteome</keyword>
<dbReference type="InterPro" id="IPR050559">
    <property type="entry name" value="P-Pant_transferase_sf"/>
</dbReference>
<dbReference type="SUPFAM" id="SSF56214">
    <property type="entry name" value="4'-phosphopantetheinyl transferase"/>
    <property type="match status" value="2"/>
</dbReference>
<gene>
    <name evidence="8" type="primary">sfp</name>
    <name evidence="8" type="ORF">SPSIL_046120</name>
</gene>
<dbReference type="Pfam" id="PF01648">
    <property type="entry name" value="ACPS"/>
    <property type="match status" value="1"/>
</dbReference>
<evidence type="ECO:0000313" key="9">
    <source>
        <dbReference type="Proteomes" id="UP000216752"/>
    </source>
</evidence>
<evidence type="ECO:0000259" key="6">
    <source>
        <dbReference type="Pfam" id="PF01648"/>
    </source>
</evidence>
<name>A0ABZ3IRY0_9FIRM</name>
<dbReference type="NCBIfam" id="TIGR00556">
    <property type="entry name" value="pantethn_trn"/>
    <property type="match status" value="1"/>
</dbReference>
<comment type="cofactor">
    <cofactor evidence="1">
        <name>Mg(2+)</name>
        <dbReference type="ChEBI" id="CHEBI:18420"/>
    </cofactor>
</comment>
<keyword evidence="3 8" id="KW-0808">Transferase</keyword>
<comment type="similarity">
    <text evidence="2">Belongs to the P-Pant transferase superfamily. Gsp/Sfp/HetI/AcpT family.</text>
</comment>
<evidence type="ECO:0000259" key="7">
    <source>
        <dbReference type="Pfam" id="PF22624"/>
    </source>
</evidence>
<dbReference type="RefSeq" id="WP_094606494.1">
    <property type="nucleotide sequence ID" value="NZ_CP155573.1"/>
</dbReference>
<evidence type="ECO:0000256" key="2">
    <source>
        <dbReference type="ARBA" id="ARBA00010990"/>
    </source>
</evidence>
<feature type="domain" description="4'-phosphopantetheinyl transferase N-terminal" evidence="7">
    <location>
        <begin position="21"/>
        <end position="103"/>
    </location>
</feature>
<accession>A0ABZ3IRY0</accession>
<dbReference type="EMBL" id="CP155573">
    <property type="protein sequence ID" value="XFO68389.1"/>
    <property type="molecule type" value="Genomic_DNA"/>
</dbReference>
<keyword evidence="5" id="KW-0460">Magnesium</keyword>
<dbReference type="InterPro" id="IPR055066">
    <property type="entry name" value="AASDHPPT_N"/>
</dbReference>
<feature type="domain" description="4'-phosphopantetheinyl transferase" evidence="6">
    <location>
        <begin position="106"/>
        <end position="208"/>
    </location>
</feature>
<dbReference type="InterPro" id="IPR008278">
    <property type="entry name" value="4-PPantetheinyl_Trfase_dom"/>
</dbReference>
<evidence type="ECO:0000256" key="1">
    <source>
        <dbReference type="ARBA" id="ARBA00001946"/>
    </source>
</evidence>
<protein>
    <submittedName>
        <fullName evidence="8">4'-phosphopantetheinyl transferase Sfp</fullName>
        <ecNumber evidence="8">2.7.8.7</ecNumber>
    </submittedName>
</protein>
<dbReference type="Pfam" id="PF22624">
    <property type="entry name" value="AASDHPPT_N"/>
    <property type="match status" value="1"/>
</dbReference>
<evidence type="ECO:0000313" key="8">
    <source>
        <dbReference type="EMBL" id="XFO68389.1"/>
    </source>
</evidence>
<dbReference type="InterPro" id="IPR037143">
    <property type="entry name" value="4-PPantetheinyl_Trfase_dom_sf"/>
</dbReference>
<dbReference type="InterPro" id="IPR004568">
    <property type="entry name" value="Ppantetheine-prot_Trfase_dom"/>
</dbReference>
<evidence type="ECO:0000256" key="3">
    <source>
        <dbReference type="ARBA" id="ARBA00022679"/>
    </source>
</evidence>
<proteinExistence type="inferred from homology"/>
<dbReference type="PANTHER" id="PTHR12215:SF10">
    <property type="entry name" value="L-AMINOADIPATE-SEMIALDEHYDE DEHYDROGENASE-PHOSPHOPANTETHEINYL TRANSFERASE"/>
    <property type="match status" value="1"/>
</dbReference>
<evidence type="ECO:0000256" key="4">
    <source>
        <dbReference type="ARBA" id="ARBA00022723"/>
    </source>
</evidence>
<reference evidence="8" key="1">
    <citation type="submission" date="2024-05" db="EMBL/GenBank/DDBJ databases">
        <title>Isolation and characterization of Sporomusa carbonis sp. nov., a carboxydotrophic hydrogenogen in the genus of Sporomusa isolated from a charcoal burning pile.</title>
        <authorList>
            <person name="Boeer T."/>
            <person name="Rosenbaum F."/>
            <person name="Eysell L."/>
            <person name="Mueller V."/>
            <person name="Daniel R."/>
            <person name="Poehlein A."/>
        </authorList>
    </citation>
    <scope>NUCLEOTIDE SEQUENCE [LARGE SCALE GENOMIC DNA]</scope>
    <source>
        <strain evidence="8">DSM 10669</strain>
    </source>
</reference>
<dbReference type="GO" id="GO:0008897">
    <property type="term" value="F:holo-[acyl-carrier-protein] synthase activity"/>
    <property type="evidence" value="ECO:0007669"/>
    <property type="project" value="UniProtKB-EC"/>
</dbReference>
<dbReference type="Proteomes" id="UP000216752">
    <property type="component" value="Chromosome"/>
</dbReference>
<evidence type="ECO:0000256" key="5">
    <source>
        <dbReference type="ARBA" id="ARBA00022842"/>
    </source>
</evidence>
<dbReference type="EC" id="2.7.8.7" evidence="8"/>
<dbReference type="PANTHER" id="PTHR12215">
    <property type="entry name" value="PHOSPHOPANTETHEINE TRANSFERASE"/>
    <property type="match status" value="1"/>
</dbReference>
<dbReference type="Gene3D" id="3.90.470.20">
    <property type="entry name" value="4'-phosphopantetheinyl transferase domain"/>
    <property type="match status" value="2"/>
</dbReference>